<name>A0ABQ9WZ20_9EUKA</name>
<gene>
    <name evidence="1" type="ORF">BLNAU_21123</name>
</gene>
<accession>A0ABQ9WZ20</accession>
<evidence type="ECO:0000313" key="1">
    <source>
        <dbReference type="EMBL" id="KAK2943977.1"/>
    </source>
</evidence>
<reference evidence="1 2" key="1">
    <citation type="journal article" date="2022" name="bioRxiv">
        <title>Genomics of Preaxostyla Flagellates Illuminates Evolutionary Transitions and the Path Towards Mitochondrial Loss.</title>
        <authorList>
            <person name="Novak L.V.F."/>
            <person name="Treitli S.C."/>
            <person name="Pyrih J."/>
            <person name="Halakuc P."/>
            <person name="Pipaliya S.V."/>
            <person name="Vacek V."/>
            <person name="Brzon O."/>
            <person name="Soukal P."/>
            <person name="Eme L."/>
            <person name="Dacks J.B."/>
            <person name="Karnkowska A."/>
            <person name="Elias M."/>
            <person name="Hampl V."/>
        </authorList>
    </citation>
    <scope>NUCLEOTIDE SEQUENCE [LARGE SCALE GENOMIC DNA]</scope>
    <source>
        <strain evidence="1">NAU3</strain>
        <tissue evidence="1">Gut</tissue>
    </source>
</reference>
<comment type="caution">
    <text evidence="1">The sequence shown here is derived from an EMBL/GenBank/DDBJ whole genome shotgun (WGS) entry which is preliminary data.</text>
</comment>
<proteinExistence type="predicted"/>
<dbReference type="Proteomes" id="UP001281761">
    <property type="component" value="Unassembled WGS sequence"/>
</dbReference>
<keyword evidence="2" id="KW-1185">Reference proteome</keyword>
<dbReference type="EMBL" id="JARBJD010000320">
    <property type="protein sequence ID" value="KAK2943977.1"/>
    <property type="molecule type" value="Genomic_DNA"/>
</dbReference>
<evidence type="ECO:0000313" key="2">
    <source>
        <dbReference type="Proteomes" id="UP001281761"/>
    </source>
</evidence>
<sequence length="116" mass="12730">MAGFEESAKLDCPMDCPVLDCPIDTYKGDFASGLKYTGAINRDAESTVLEFNPSSPDTTSLTPRLISPSNPFACTQILRHTCFHPSSASMRRSFLAGDFTSIARHLFVILYQVDFG</sequence>
<organism evidence="1 2">
    <name type="scientific">Blattamonas nauphoetae</name>
    <dbReference type="NCBI Taxonomy" id="2049346"/>
    <lineage>
        <taxon>Eukaryota</taxon>
        <taxon>Metamonada</taxon>
        <taxon>Preaxostyla</taxon>
        <taxon>Oxymonadida</taxon>
        <taxon>Blattamonas</taxon>
    </lineage>
</organism>
<protein>
    <submittedName>
        <fullName evidence="1">Uncharacterized protein</fullName>
    </submittedName>
</protein>